<evidence type="ECO:0000256" key="1">
    <source>
        <dbReference type="SAM" id="SignalP"/>
    </source>
</evidence>
<dbReference type="Proteomes" id="UP000016935">
    <property type="component" value="Unassembled WGS sequence"/>
</dbReference>
<dbReference type="OrthoDB" id="4500945at2759"/>
<dbReference type="EMBL" id="KB908481">
    <property type="protein sequence ID" value="EOA91186.1"/>
    <property type="molecule type" value="Genomic_DNA"/>
</dbReference>
<evidence type="ECO:0000313" key="3">
    <source>
        <dbReference type="Proteomes" id="UP000016935"/>
    </source>
</evidence>
<evidence type="ECO:0000313" key="2">
    <source>
        <dbReference type="EMBL" id="EOA91186.1"/>
    </source>
</evidence>
<proteinExistence type="predicted"/>
<dbReference type="RefSeq" id="XP_008020150.1">
    <property type="nucleotide sequence ID" value="XM_008021959.1"/>
</dbReference>
<dbReference type="AlphaFoldDB" id="R0J391"/>
<keyword evidence="3" id="KW-1185">Reference proteome</keyword>
<sequence length="128" mass="13304">MQFSTIALLFCAAFTVSAAPGAEMLAKRSCGTLTGTALQVCQDACKATCTVATLGVAQKLCTAACDLPPLKARAEEEEDVADEEDDTDDLAERSIGKSVCDAACDVTCNSTVLALDQLECLKVCKGKC</sequence>
<dbReference type="HOGENOM" id="CLU_1960931_0_0_1"/>
<reference evidence="2 3" key="1">
    <citation type="journal article" date="2012" name="PLoS Pathog.">
        <title>Diverse lifestyles and strategies of plant pathogenesis encoded in the genomes of eighteen Dothideomycetes fungi.</title>
        <authorList>
            <person name="Ohm R.A."/>
            <person name="Feau N."/>
            <person name="Henrissat B."/>
            <person name="Schoch C.L."/>
            <person name="Horwitz B.A."/>
            <person name="Barry K.W."/>
            <person name="Condon B.J."/>
            <person name="Copeland A.C."/>
            <person name="Dhillon B."/>
            <person name="Glaser F."/>
            <person name="Hesse C.N."/>
            <person name="Kosti I."/>
            <person name="LaButti K."/>
            <person name="Lindquist E.A."/>
            <person name="Lucas S."/>
            <person name="Salamov A.A."/>
            <person name="Bradshaw R.E."/>
            <person name="Ciuffetti L."/>
            <person name="Hamelin R.C."/>
            <person name="Kema G.H.J."/>
            <person name="Lawrence C."/>
            <person name="Scott J.A."/>
            <person name="Spatafora J.W."/>
            <person name="Turgeon B.G."/>
            <person name="de Wit P.J.G.M."/>
            <person name="Zhong S."/>
            <person name="Goodwin S.B."/>
            <person name="Grigoriev I.V."/>
        </authorList>
    </citation>
    <scope>NUCLEOTIDE SEQUENCE [LARGE SCALE GENOMIC DNA]</scope>
    <source>
        <strain evidence="3">28A</strain>
    </source>
</reference>
<feature type="chain" id="PRO_5004343343" evidence="1">
    <location>
        <begin position="19"/>
        <end position="128"/>
    </location>
</feature>
<gene>
    <name evidence="2" type="ORF">SETTUDRAFT_29747</name>
</gene>
<feature type="signal peptide" evidence="1">
    <location>
        <begin position="1"/>
        <end position="18"/>
    </location>
</feature>
<reference evidence="2 3" key="2">
    <citation type="journal article" date="2013" name="PLoS Genet.">
        <title>Comparative genome structure, secondary metabolite, and effector coding capacity across Cochliobolus pathogens.</title>
        <authorList>
            <person name="Condon B.J."/>
            <person name="Leng Y."/>
            <person name="Wu D."/>
            <person name="Bushley K.E."/>
            <person name="Ohm R.A."/>
            <person name="Otillar R."/>
            <person name="Martin J."/>
            <person name="Schackwitz W."/>
            <person name="Grimwood J."/>
            <person name="MohdZainudin N."/>
            <person name="Xue C."/>
            <person name="Wang R."/>
            <person name="Manning V.A."/>
            <person name="Dhillon B."/>
            <person name="Tu Z.J."/>
            <person name="Steffenson B.J."/>
            <person name="Salamov A."/>
            <person name="Sun H."/>
            <person name="Lowry S."/>
            <person name="LaButti K."/>
            <person name="Han J."/>
            <person name="Copeland A."/>
            <person name="Lindquist E."/>
            <person name="Barry K."/>
            <person name="Schmutz J."/>
            <person name="Baker S.E."/>
            <person name="Ciuffetti L.M."/>
            <person name="Grigoriev I.V."/>
            <person name="Zhong S."/>
            <person name="Turgeon B.G."/>
        </authorList>
    </citation>
    <scope>NUCLEOTIDE SEQUENCE [LARGE SCALE GENOMIC DNA]</scope>
    <source>
        <strain evidence="3">28A</strain>
    </source>
</reference>
<keyword evidence="1" id="KW-0732">Signal</keyword>
<dbReference type="GeneID" id="19403358"/>
<organism evidence="2 3">
    <name type="scientific">Exserohilum turcicum (strain 28A)</name>
    <name type="common">Northern leaf blight fungus</name>
    <name type="synonym">Setosphaeria turcica</name>
    <dbReference type="NCBI Taxonomy" id="671987"/>
    <lineage>
        <taxon>Eukaryota</taxon>
        <taxon>Fungi</taxon>
        <taxon>Dikarya</taxon>
        <taxon>Ascomycota</taxon>
        <taxon>Pezizomycotina</taxon>
        <taxon>Dothideomycetes</taxon>
        <taxon>Pleosporomycetidae</taxon>
        <taxon>Pleosporales</taxon>
        <taxon>Pleosporineae</taxon>
        <taxon>Pleosporaceae</taxon>
        <taxon>Exserohilum</taxon>
    </lineage>
</organism>
<name>R0J391_EXST2</name>
<protein>
    <submittedName>
        <fullName evidence="2">Uncharacterized protein</fullName>
    </submittedName>
</protein>
<accession>R0J391</accession>